<feature type="transmembrane region" description="Helical" evidence="7">
    <location>
        <begin position="137"/>
        <end position="158"/>
    </location>
</feature>
<evidence type="ECO:0000256" key="6">
    <source>
        <dbReference type="ARBA" id="ARBA00023136"/>
    </source>
</evidence>
<keyword evidence="5 7" id="KW-1133">Transmembrane helix</keyword>
<dbReference type="Proteomes" id="UP000016412">
    <property type="component" value="Unassembled WGS sequence"/>
</dbReference>
<dbReference type="PANTHER" id="PTHR43744:SF12">
    <property type="entry name" value="ABC TRANSPORTER PERMEASE PROTEIN MG189-RELATED"/>
    <property type="match status" value="1"/>
</dbReference>
<evidence type="ECO:0000256" key="5">
    <source>
        <dbReference type="ARBA" id="ARBA00022989"/>
    </source>
</evidence>
<sequence length="279" mass="31441">MTTQAVRSTQCLVKYAVMLCIAFIALFPIAWMCIISLKTPTENISGFNSLFVLHPTLRNYMQLFKQIPIGKNFFNSIFTTALGTVTTVYFCALAGFAFAKYRFPGRDVLFYFVIATMLIPPEVGAVPQFLIMRRLHLINSLWSLIVPKIATAVGIFYMRQYILDVPDELLEAARIDGCKDFGIFNKIMFPVIVPALISWASLTIVARWNDFFWPMLFLRKAEKYTLMISISLLPVSDGLSTPWPVILAGTTVVIIPIIVVYLIFQMMQKYGSLSGAVKG</sequence>
<dbReference type="PROSITE" id="PS50928">
    <property type="entry name" value="ABC_TM1"/>
    <property type="match status" value="1"/>
</dbReference>
<dbReference type="AlphaFoldDB" id="U2MKE9"/>
<keyword evidence="4 7" id="KW-0812">Transmembrane</keyword>
<dbReference type="EMBL" id="AVQI01000052">
    <property type="protein sequence ID" value="ERK02135.1"/>
    <property type="molecule type" value="Genomic_DNA"/>
</dbReference>
<feature type="transmembrane region" description="Helical" evidence="7">
    <location>
        <begin position="12"/>
        <end position="37"/>
    </location>
</feature>
<evidence type="ECO:0000313" key="10">
    <source>
        <dbReference type="EMBL" id="ERK02135.1"/>
    </source>
</evidence>
<keyword evidence="12" id="KW-1185">Reference proteome</keyword>
<dbReference type="GO" id="GO:0055085">
    <property type="term" value="P:transmembrane transport"/>
    <property type="evidence" value="ECO:0007669"/>
    <property type="project" value="InterPro"/>
</dbReference>
<evidence type="ECO:0000256" key="1">
    <source>
        <dbReference type="ARBA" id="ARBA00004651"/>
    </source>
</evidence>
<dbReference type="InterPro" id="IPR035906">
    <property type="entry name" value="MetI-like_sf"/>
</dbReference>
<dbReference type="RefSeq" id="WP_021329390.1">
    <property type="nucleotide sequence ID" value="NZ_AUZJ01000009.1"/>
</dbReference>
<feature type="transmembrane region" description="Helical" evidence="7">
    <location>
        <begin position="73"/>
        <end position="96"/>
    </location>
</feature>
<evidence type="ECO:0000313" key="11">
    <source>
        <dbReference type="Proteomes" id="UP000016412"/>
    </source>
</evidence>
<dbReference type="PATRIC" id="fig|1125725.3.peg.321"/>
<dbReference type="Gene3D" id="1.10.3720.10">
    <property type="entry name" value="MetI-like"/>
    <property type="match status" value="1"/>
</dbReference>
<organism evidence="9 11">
    <name type="scientific">Treponema socranskii subsp. socranskii VPI DR56BR1116 = ATCC 35536</name>
    <dbReference type="NCBI Taxonomy" id="1125725"/>
    <lineage>
        <taxon>Bacteria</taxon>
        <taxon>Pseudomonadati</taxon>
        <taxon>Spirochaetota</taxon>
        <taxon>Spirochaetia</taxon>
        <taxon>Spirochaetales</taxon>
        <taxon>Treponemataceae</taxon>
        <taxon>Treponema</taxon>
    </lineage>
</organism>
<comment type="subcellular location">
    <subcellularLocation>
        <location evidence="1 7">Cell membrane</location>
        <topology evidence="1 7">Multi-pass membrane protein</topology>
    </subcellularLocation>
</comment>
<feature type="transmembrane region" description="Helical" evidence="7">
    <location>
        <begin position="108"/>
        <end position="131"/>
    </location>
</feature>
<evidence type="ECO:0000256" key="2">
    <source>
        <dbReference type="ARBA" id="ARBA00022448"/>
    </source>
</evidence>
<dbReference type="PANTHER" id="PTHR43744">
    <property type="entry name" value="ABC TRANSPORTER PERMEASE PROTEIN MG189-RELATED-RELATED"/>
    <property type="match status" value="1"/>
</dbReference>
<reference evidence="11 12" key="1">
    <citation type="submission" date="2013-08" db="EMBL/GenBank/DDBJ databases">
        <authorList>
            <person name="Durkin A.S."/>
            <person name="Haft D.R."/>
            <person name="McCorrison J."/>
            <person name="Torralba M."/>
            <person name="Gillis M."/>
            <person name="Haft D.H."/>
            <person name="Methe B."/>
            <person name="Sutton G."/>
            <person name="Nelson K.E."/>
        </authorList>
    </citation>
    <scope>NUCLEOTIDE SEQUENCE [LARGE SCALE GENOMIC DNA]</scope>
    <source>
        <strain evidence="10 12">ATCC 35536</strain>
        <strain evidence="9 11">VPI DR56BR1116</strain>
    </source>
</reference>
<evidence type="ECO:0000313" key="12">
    <source>
        <dbReference type="Proteomes" id="UP000016646"/>
    </source>
</evidence>
<gene>
    <name evidence="10" type="ORF">HMPREF0860_0008</name>
    <name evidence="9" type="ORF">HMPREF1325_2256</name>
</gene>
<dbReference type="Proteomes" id="UP000016646">
    <property type="component" value="Unassembled WGS sequence"/>
</dbReference>
<comment type="similarity">
    <text evidence="7">Belongs to the binding-protein-dependent transport system permease family.</text>
</comment>
<name>U2MKE9_TRESO</name>
<dbReference type="STRING" id="1125725.HMPREF1325_2256"/>
<feature type="transmembrane region" description="Helical" evidence="7">
    <location>
        <begin position="243"/>
        <end position="264"/>
    </location>
</feature>
<feature type="domain" description="ABC transmembrane type-1" evidence="8">
    <location>
        <begin position="73"/>
        <end position="264"/>
    </location>
</feature>
<dbReference type="SUPFAM" id="SSF161098">
    <property type="entry name" value="MetI-like"/>
    <property type="match status" value="1"/>
</dbReference>
<keyword evidence="2 7" id="KW-0813">Transport</keyword>
<dbReference type="eggNOG" id="COG0395">
    <property type="taxonomic scope" value="Bacteria"/>
</dbReference>
<dbReference type="EMBL" id="AUZJ01000009">
    <property type="protein sequence ID" value="ERF61513.1"/>
    <property type="molecule type" value="Genomic_DNA"/>
</dbReference>
<dbReference type="CDD" id="cd06261">
    <property type="entry name" value="TM_PBP2"/>
    <property type="match status" value="1"/>
</dbReference>
<comment type="caution">
    <text evidence="9">The sequence shown here is derived from an EMBL/GenBank/DDBJ whole genome shotgun (WGS) entry which is preliminary data.</text>
</comment>
<accession>U2MKE9</accession>
<dbReference type="OrthoDB" id="9773467at2"/>
<dbReference type="GO" id="GO:0005886">
    <property type="term" value="C:plasma membrane"/>
    <property type="evidence" value="ECO:0007669"/>
    <property type="project" value="UniProtKB-SubCell"/>
</dbReference>
<protein>
    <submittedName>
        <fullName evidence="9">ABC transporter, permease protein</fullName>
    </submittedName>
</protein>
<evidence type="ECO:0000313" key="9">
    <source>
        <dbReference type="EMBL" id="ERF61513.1"/>
    </source>
</evidence>
<feature type="transmembrane region" description="Helical" evidence="7">
    <location>
        <begin position="187"/>
        <end position="208"/>
    </location>
</feature>
<keyword evidence="6 7" id="KW-0472">Membrane</keyword>
<evidence type="ECO:0000256" key="3">
    <source>
        <dbReference type="ARBA" id="ARBA00022475"/>
    </source>
</evidence>
<dbReference type="InterPro" id="IPR000515">
    <property type="entry name" value="MetI-like"/>
</dbReference>
<proteinExistence type="inferred from homology"/>
<evidence type="ECO:0000256" key="4">
    <source>
        <dbReference type="ARBA" id="ARBA00022692"/>
    </source>
</evidence>
<evidence type="ECO:0000259" key="8">
    <source>
        <dbReference type="PROSITE" id="PS50928"/>
    </source>
</evidence>
<keyword evidence="3" id="KW-1003">Cell membrane</keyword>
<dbReference type="Pfam" id="PF00528">
    <property type="entry name" value="BPD_transp_1"/>
    <property type="match status" value="1"/>
</dbReference>
<evidence type="ECO:0000256" key="7">
    <source>
        <dbReference type="RuleBase" id="RU363032"/>
    </source>
</evidence>